<evidence type="ECO:0000313" key="2">
    <source>
        <dbReference type="EMBL" id="PTX54423.1"/>
    </source>
</evidence>
<name>A0A2T6BED5_9RHOB</name>
<dbReference type="OrthoDB" id="6293260at2"/>
<keyword evidence="3" id="KW-1185">Reference proteome</keyword>
<evidence type="ECO:0000313" key="3">
    <source>
        <dbReference type="Proteomes" id="UP000243978"/>
    </source>
</evidence>
<dbReference type="SUPFAM" id="SSF55729">
    <property type="entry name" value="Acyl-CoA N-acyltransferases (Nat)"/>
    <property type="match status" value="1"/>
</dbReference>
<dbReference type="RefSeq" id="WP_107846755.1">
    <property type="nucleotide sequence ID" value="NZ_QBKS01000002.1"/>
</dbReference>
<dbReference type="InterPro" id="IPR000182">
    <property type="entry name" value="GNAT_dom"/>
</dbReference>
<comment type="caution">
    <text evidence="2">The sequence shown here is derived from an EMBL/GenBank/DDBJ whole genome shotgun (WGS) entry which is preliminary data.</text>
</comment>
<gene>
    <name evidence="2" type="ORF">C8N43_3238</name>
</gene>
<dbReference type="Gene3D" id="3.40.630.30">
    <property type="match status" value="1"/>
</dbReference>
<evidence type="ECO:0000259" key="1">
    <source>
        <dbReference type="PROSITE" id="PS51186"/>
    </source>
</evidence>
<feature type="domain" description="N-acetyltransferase" evidence="1">
    <location>
        <begin position="11"/>
        <end position="165"/>
    </location>
</feature>
<reference evidence="2 3" key="1">
    <citation type="submission" date="2018-04" db="EMBL/GenBank/DDBJ databases">
        <title>Genomic Encyclopedia of Archaeal and Bacterial Type Strains, Phase II (KMG-II): from individual species to whole genera.</title>
        <authorList>
            <person name="Goeker M."/>
        </authorList>
    </citation>
    <scope>NUCLEOTIDE SEQUENCE [LARGE SCALE GENOMIC DNA]</scope>
    <source>
        <strain evidence="2 3">DSM 100977</strain>
    </source>
</reference>
<sequence>MTPPTLHTERLTLRAPTMDDWPAYKAFYASDATRFTGGPYDAKQSWTLFAGDLGHWGLMGFGWFILDDGTGAVGACGLHHPPHQADPEIGWNTFPTAQGKGYATEAARTVLDWGWTTLKPARIVSYIDRGNMASKAVAAKLGATFAGDMAAHDPACETWVHSQAEAA</sequence>
<dbReference type="AlphaFoldDB" id="A0A2T6BED5"/>
<dbReference type="InterPro" id="IPR016181">
    <property type="entry name" value="Acyl_CoA_acyltransferase"/>
</dbReference>
<dbReference type="GO" id="GO:0016747">
    <property type="term" value="F:acyltransferase activity, transferring groups other than amino-acyl groups"/>
    <property type="evidence" value="ECO:0007669"/>
    <property type="project" value="InterPro"/>
</dbReference>
<dbReference type="EMBL" id="QBKS01000002">
    <property type="protein sequence ID" value="PTX54423.1"/>
    <property type="molecule type" value="Genomic_DNA"/>
</dbReference>
<proteinExistence type="predicted"/>
<dbReference type="PANTHER" id="PTHR43792">
    <property type="entry name" value="GNAT FAMILY, PUTATIVE (AFU_ORTHOLOGUE AFUA_3G00765)-RELATED-RELATED"/>
    <property type="match status" value="1"/>
</dbReference>
<dbReference type="Proteomes" id="UP000243978">
    <property type="component" value="Unassembled WGS sequence"/>
</dbReference>
<dbReference type="PROSITE" id="PS51186">
    <property type="entry name" value="GNAT"/>
    <property type="match status" value="1"/>
</dbReference>
<keyword evidence="2" id="KW-0808">Transferase</keyword>
<dbReference type="InterPro" id="IPR051531">
    <property type="entry name" value="N-acetyltransferase"/>
</dbReference>
<dbReference type="PANTHER" id="PTHR43792:SF1">
    <property type="entry name" value="N-ACETYLTRANSFERASE DOMAIN-CONTAINING PROTEIN"/>
    <property type="match status" value="1"/>
</dbReference>
<protein>
    <submittedName>
        <fullName evidence="2">RimJ/RimL family protein N-acetyltransferase</fullName>
    </submittedName>
</protein>
<organism evidence="2 3">
    <name type="scientific">Litoreibacter ponti</name>
    <dbReference type="NCBI Taxonomy" id="1510457"/>
    <lineage>
        <taxon>Bacteria</taxon>
        <taxon>Pseudomonadati</taxon>
        <taxon>Pseudomonadota</taxon>
        <taxon>Alphaproteobacteria</taxon>
        <taxon>Rhodobacterales</taxon>
        <taxon>Roseobacteraceae</taxon>
        <taxon>Litoreibacter</taxon>
    </lineage>
</organism>
<dbReference type="Pfam" id="PF13302">
    <property type="entry name" value="Acetyltransf_3"/>
    <property type="match status" value="1"/>
</dbReference>
<accession>A0A2T6BED5</accession>